<gene>
    <name evidence="3" type="primary">rpl18a</name>
    <name evidence="3" type="synonym">rpl20e</name>
    <name evidence="3" type="synonym">rplX</name>
    <name evidence="5" type="ORF">AKJ51_02515</name>
</gene>
<dbReference type="InterPro" id="IPR028877">
    <property type="entry name" value="Ribosomal_eL20"/>
</dbReference>
<comment type="subunit">
    <text evidence="3">Part of the 50S ribosomal subunit. Binds 23S rRNA.</text>
</comment>
<dbReference type="GO" id="GO:0070180">
    <property type="term" value="F:large ribosomal subunit rRNA binding"/>
    <property type="evidence" value="ECO:0007669"/>
    <property type="project" value="UniProtKB-UniRule"/>
</dbReference>
<organism evidence="5 6">
    <name type="scientific">candidate division MSBL1 archaeon SCGC-AAA382A20</name>
    <dbReference type="NCBI Taxonomy" id="1698280"/>
    <lineage>
        <taxon>Archaea</taxon>
        <taxon>Methanobacteriati</taxon>
        <taxon>Methanobacteriota</taxon>
        <taxon>candidate division MSBL1</taxon>
    </lineage>
</organism>
<dbReference type="GO" id="GO:0006412">
    <property type="term" value="P:translation"/>
    <property type="evidence" value="ECO:0007669"/>
    <property type="project" value="UniProtKB-UniRule"/>
</dbReference>
<sequence length="76" mass="8826">MNKIFRIDGSFVKNKQKTEFIKEVPANSKDRALERLYSELGSKHAVKRNLIQINDIEEIKPEEAEDPKIRALAEDE</sequence>
<evidence type="ECO:0000256" key="1">
    <source>
        <dbReference type="ARBA" id="ARBA00022980"/>
    </source>
</evidence>
<keyword evidence="1 3" id="KW-0689">Ribosomal protein</keyword>
<keyword evidence="3" id="KW-0694">RNA-binding</keyword>
<dbReference type="GO" id="GO:0005840">
    <property type="term" value="C:ribosome"/>
    <property type="evidence" value="ECO:0007669"/>
    <property type="project" value="UniProtKB-KW"/>
</dbReference>
<dbReference type="Pfam" id="PF01775">
    <property type="entry name" value="Ribosomal_L18A"/>
    <property type="match status" value="1"/>
</dbReference>
<evidence type="ECO:0000256" key="2">
    <source>
        <dbReference type="ARBA" id="ARBA00023274"/>
    </source>
</evidence>
<reference evidence="5 6" key="1">
    <citation type="journal article" date="2016" name="Sci. Rep.">
        <title>Metabolic traits of an uncultured archaeal lineage -MSBL1- from brine pools of the Red Sea.</title>
        <authorList>
            <person name="Mwirichia R."/>
            <person name="Alam I."/>
            <person name="Rashid M."/>
            <person name="Vinu M."/>
            <person name="Ba-Alawi W."/>
            <person name="Anthony Kamau A."/>
            <person name="Kamanda Ngugi D."/>
            <person name="Goker M."/>
            <person name="Klenk H.P."/>
            <person name="Bajic V."/>
            <person name="Stingl U."/>
        </authorList>
    </citation>
    <scope>NUCLEOTIDE SEQUENCE [LARGE SCALE GENOMIC DNA]</scope>
    <source>
        <strain evidence="5">SCGC-AAA382A20</strain>
    </source>
</reference>
<comment type="caution">
    <text evidence="5">The sequence shown here is derived from an EMBL/GenBank/DDBJ whole genome shotgun (WGS) entry which is preliminary data.</text>
</comment>
<comment type="similarity">
    <text evidence="3">Belongs to the eukaryotic ribosomal protein eL20 family.</text>
</comment>
<evidence type="ECO:0000256" key="3">
    <source>
        <dbReference type="HAMAP-Rule" id="MF_00273"/>
    </source>
</evidence>
<evidence type="ECO:0000313" key="5">
    <source>
        <dbReference type="EMBL" id="KXB06909.1"/>
    </source>
</evidence>
<keyword evidence="3" id="KW-0699">rRNA-binding</keyword>
<dbReference type="AlphaFoldDB" id="A0A133VKE5"/>
<dbReference type="Proteomes" id="UP000070263">
    <property type="component" value="Unassembled WGS sequence"/>
</dbReference>
<dbReference type="HAMAP" id="MF_00273">
    <property type="entry name" value="Ribosomal_eL20"/>
    <property type="match status" value="1"/>
</dbReference>
<accession>A0A133VKE5</accession>
<keyword evidence="2 3" id="KW-0687">Ribonucleoprotein</keyword>
<protein>
    <recommendedName>
        <fullName evidence="3">Large ribosomal subunit protein eL20</fullName>
    </recommendedName>
</protein>
<dbReference type="NCBIfam" id="NF001981">
    <property type="entry name" value="PRK00773.1-1"/>
    <property type="match status" value="1"/>
</dbReference>
<dbReference type="Gene3D" id="3.10.20.10">
    <property type="match status" value="1"/>
</dbReference>
<keyword evidence="6" id="KW-1185">Reference proteome</keyword>
<dbReference type="GO" id="GO:0003735">
    <property type="term" value="F:structural constituent of ribosome"/>
    <property type="evidence" value="ECO:0007669"/>
    <property type="project" value="InterPro"/>
</dbReference>
<proteinExistence type="inferred from homology"/>
<dbReference type="EMBL" id="LHYE01000024">
    <property type="protein sequence ID" value="KXB06909.1"/>
    <property type="molecule type" value="Genomic_DNA"/>
</dbReference>
<evidence type="ECO:0000313" key="6">
    <source>
        <dbReference type="Proteomes" id="UP000070263"/>
    </source>
</evidence>
<name>A0A133VKE5_9EURY</name>
<dbReference type="SUPFAM" id="SSF160374">
    <property type="entry name" value="RplX-like"/>
    <property type="match status" value="1"/>
</dbReference>
<dbReference type="GO" id="GO:1990904">
    <property type="term" value="C:ribonucleoprotein complex"/>
    <property type="evidence" value="ECO:0007669"/>
    <property type="project" value="UniProtKB-KW"/>
</dbReference>
<feature type="domain" description="Large ribosomal subunit protein eL20" evidence="4">
    <location>
        <begin position="3"/>
        <end position="57"/>
    </location>
</feature>
<evidence type="ECO:0000259" key="4">
    <source>
        <dbReference type="Pfam" id="PF01775"/>
    </source>
</evidence>
<dbReference type="InterPro" id="IPR023573">
    <property type="entry name" value="Ribosomal_eL20_dom"/>
</dbReference>